<dbReference type="InterPro" id="IPR050469">
    <property type="entry name" value="Diguanylate_Cyclase"/>
</dbReference>
<organism evidence="8 9">
    <name type="scientific">Thiospirillum jenense</name>
    <dbReference type="NCBI Taxonomy" id="1653858"/>
    <lineage>
        <taxon>Bacteria</taxon>
        <taxon>Pseudomonadati</taxon>
        <taxon>Pseudomonadota</taxon>
        <taxon>Gammaproteobacteria</taxon>
        <taxon>Chromatiales</taxon>
        <taxon>Chromatiaceae</taxon>
        <taxon>Thiospirillum</taxon>
    </lineage>
</organism>
<dbReference type="InterPro" id="IPR000160">
    <property type="entry name" value="GGDEF_dom"/>
</dbReference>
<comment type="caution">
    <text evidence="8">The sequence shown here is derived from an EMBL/GenBank/DDBJ whole genome shotgun (WGS) entry which is preliminary data.</text>
</comment>
<dbReference type="CDD" id="cd06225">
    <property type="entry name" value="HAMP"/>
    <property type="match status" value="1"/>
</dbReference>
<protein>
    <recommendedName>
        <fullName evidence="2">diguanylate cyclase</fullName>
        <ecNumber evidence="2">2.7.7.65</ecNumber>
    </recommendedName>
</protein>
<feature type="domain" description="HAMP" evidence="6">
    <location>
        <begin position="280"/>
        <end position="332"/>
    </location>
</feature>
<comment type="catalytic activity">
    <reaction evidence="3">
        <text>2 GTP = 3',3'-c-di-GMP + 2 diphosphate</text>
        <dbReference type="Rhea" id="RHEA:24898"/>
        <dbReference type="ChEBI" id="CHEBI:33019"/>
        <dbReference type="ChEBI" id="CHEBI:37565"/>
        <dbReference type="ChEBI" id="CHEBI:58805"/>
        <dbReference type="EC" id="2.7.7.65"/>
    </reaction>
</comment>
<feature type="domain" description="GGDEF" evidence="7">
    <location>
        <begin position="393"/>
        <end position="530"/>
    </location>
</feature>
<evidence type="ECO:0000259" key="6">
    <source>
        <dbReference type="PROSITE" id="PS50885"/>
    </source>
</evidence>
<gene>
    <name evidence="8" type="ORF">HUK38_00815</name>
</gene>
<dbReference type="InterPro" id="IPR029787">
    <property type="entry name" value="Nucleotide_cyclase"/>
</dbReference>
<keyword evidence="5" id="KW-0472">Membrane</keyword>
<dbReference type="AlphaFoldDB" id="A0A839H7T0"/>
<dbReference type="SUPFAM" id="SSF158472">
    <property type="entry name" value="HAMP domain-like"/>
    <property type="match status" value="1"/>
</dbReference>
<dbReference type="Proteomes" id="UP000548632">
    <property type="component" value="Unassembled WGS sequence"/>
</dbReference>
<comment type="cofactor">
    <cofactor evidence="1">
        <name>Mg(2+)</name>
        <dbReference type="ChEBI" id="CHEBI:18420"/>
    </cofactor>
</comment>
<dbReference type="Gene3D" id="3.30.70.270">
    <property type="match status" value="1"/>
</dbReference>
<dbReference type="EMBL" id="JABVCQ010000002">
    <property type="protein sequence ID" value="MBB1124770.1"/>
    <property type="molecule type" value="Genomic_DNA"/>
</dbReference>
<dbReference type="PANTHER" id="PTHR45138">
    <property type="entry name" value="REGULATORY COMPONENTS OF SENSORY TRANSDUCTION SYSTEM"/>
    <property type="match status" value="1"/>
</dbReference>
<keyword evidence="4" id="KW-0175">Coiled coil</keyword>
<accession>A0A839H7T0</accession>
<dbReference type="SMART" id="SM00267">
    <property type="entry name" value="GGDEF"/>
    <property type="match status" value="1"/>
</dbReference>
<dbReference type="CDD" id="cd01949">
    <property type="entry name" value="GGDEF"/>
    <property type="match status" value="1"/>
</dbReference>
<dbReference type="GO" id="GO:0007165">
    <property type="term" value="P:signal transduction"/>
    <property type="evidence" value="ECO:0007669"/>
    <property type="project" value="InterPro"/>
</dbReference>
<reference evidence="8 9" key="1">
    <citation type="journal article" date="2020" name="Arch. Microbiol.">
        <title>The genome sequence of the giant phototrophic gammaproteobacterium Thiospirillum jenense gives insight into its physiological properties and phylogenetic relationships.</title>
        <authorList>
            <person name="Imhoff J.F."/>
            <person name="Meyer T.E."/>
            <person name="Kyndt J.A."/>
        </authorList>
    </citation>
    <scope>NUCLEOTIDE SEQUENCE [LARGE SCALE GENOMIC DNA]</scope>
    <source>
        <strain evidence="8 9">DSM 216</strain>
    </source>
</reference>
<dbReference type="PANTHER" id="PTHR45138:SF9">
    <property type="entry name" value="DIGUANYLATE CYCLASE DGCM-RELATED"/>
    <property type="match status" value="1"/>
</dbReference>
<sequence>MMILISINAVAANLIMLSVNRQMEYCSRIERVIRIVNQVNIAANHFSRTHSREHANQVYALLETIHAWLKDRGRVEFELSRTGINSQLDRFRVKFQKFVIERDQMAALENSTITLGRNLVSTLSTMRTYQTGLFNSNELTNIISQVLNIQWQGQEVALTNTLPAATRLRTIAEQLMTDAERAHAIPRPDNSEQRAFFRIMRDARDYVSMFERFIQQSIQTVQTEKELLMLSDEVYQMSVALENQSRQHIRQRIFNANLMMILMFGMSLVAAQKIKNFLFVQITTPISRLVGVTKHIATGARSVRATIDVKDEIGELAQSINTMTDSLQHSENALLQANQTLEQRIRERTEELMESNRQLAALTRIDGLTGIANRRHFDEVLHREHTRHIRSGAPLSLILLDVDFFKFYNDNYGHAQGDECLRQIAQLLSQSVTRTSDFVARYGGEEFVCILPNTPLAGAEMIAETIRHTIVTAAIPHQFSHVAPCVTASLGVISAYCNSNVSAMLLLNAVDRQLYRAKENGRNCMASETIEQLSKTP</sequence>
<dbReference type="Pfam" id="PF00990">
    <property type="entry name" value="GGDEF"/>
    <property type="match status" value="1"/>
</dbReference>
<name>A0A839H7T0_9GAMM</name>
<dbReference type="SUPFAM" id="SSF55073">
    <property type="entry name" value="Nucleotide cyclase"/>
    <property type="match status" value="1"/>
</dbReference>
<evidence type="ECO:0000256" key="1">
    <source>
        <dbReference type="ARBA" id="ARBA00001946"/>
    </source>
</evidence>
<evidence type="ECO:0000256" key="4">
    <source>
        <dbReference type="SAM" id="Coils"/>
    </source>
</evidence>
<dbReference type="EC" id="2.7.7.65" evidence="2"/>
<dbReference type="NCBIfam" id="TIGR00254">
    <property type="entry name" value="GGDEF"/>
    <property type="match status" value="1"/>
</dbReference>
<evidence type="ECO:0000256" key="5">
    <source>
        <dbReference type="SAM" id="Phobius"/>
    </source>
</evidence>
<feature type="transmembrane region" description="Helical" evidence="5">
    <location>
        <begin position="253"/>
        <end position="271"/>
    </location>
</feature>
<keyword evidence="5" id="KW-0812">Transmembrane</keyword>
<dbReference type="PROSITE" id="PS50885">
    <property type="entry name" value="HAMP"/>
    <property type="match status" value="1"/>
</dbReference>
<keyword evidence="5" id="KW-1133">Transmembrane helix</keyword>
<dbReference type="GO" id="GO:0052621">
    <property type="term" value="F:diguanylate cyclase activity"/>
    <property type="evidence" value="ECO:0007669"/>
    <property type="project" value="UniProtKB-EC"/>
</dbReference>
<dbReference type="GO" id="GO:1902201">
    <property type="term" value="P:negative regulation of bacterial-type flagellum-dependent cell motility"/>
    <property type="evidence" value="ECO:0007669"/>
    <property type="project" value="TreeGrafter"/>
</dbReference>
<dbReference type="GO" id="GO:0005886">
    <property type="term" value="C:plasma membrane"/>
    <property type="evidence" value="ECO:0007669"/>
    <property type="project" value="TreeGrafter"/>
</dbReference>
<feature type="coiled-coil region" evidence="4">
    <location>
        <begin position="331"/>
        <end position="358"/>
    </location>
</feature>
<dbReference type="PROSITE" id="PS50887">
    <property type="entry name" value="GGDEF"/>
    <property type="match status" value="1"/>
</dbReference>
<dbReference type="RefSeq" id="WP_182581881.1">
    <property type="nucleotide sequence ID" value="NZ_JABVCQ010000002.1"/>
</dbReference>
<evidence type="ECO:0000259" key="7">
    <source>
        <dbReference type="PROSITE" id="PS50887"/>
    </source>
</evidence>
<evidence type="ECO:0000256" key="2">
    <source>
        <dbReference type="ARBA" id="ARBA00012528"/>
    </source>
</evidence>
<evidence type="ECO:0000256" key="3">
    <source>
        <dbReference type="ARBA" id="ARBA00034247"/>
    </source>
</evidence>
<dbReference type="InterPro" id="IPR043128">
    <property type="entry name" value="Rev_trsase/Diguanyl_cyclase"/>
</dbReference>
<dbReference type="Gene3D" id="6.10.340.10">
    <property type="match status" value="1"/>
</dbReference>
<dbReference type="SMART" id="SM00304">
    <property type="entry name" value="HAMP"/>
    <property type="match status" value="1"/>
</dbReference>
<evidence type="ECO:0000313" key="9">
    <source>
        <dbReference type="Proteomes" id="UP000548632"/>
    </source>
</evidence>
<dbReference type="InterPro" id="IPR003660">
    <property type="entry name" value="HAMP_dom"/>
</dbReference>
<evidence type="ECO:0000313" key="8">
    <source>
        <dbReference type="EMBL" id="MBB1124770.1"/>
    </source>
</evidence>
<keyword evidence="9" id="KW-1185">Reference proteome</keyword>
<proteinExistence type="predicted"/>
<dbReference type="GO" id="GO:0043709">
    <property type="term" value="P:cell adhesion involved in single-species biofilm formation"/>
    <property type="evidence" value="ECO:0007669"/>
    <property type="project" value="TreeGrafter"/>
</dbReference>
<dbReference type="Pfam" id="PF00672">
    <property type="entry name" value="HAMP"/>
    <property type="match status" value="1"/>
</dbReference>
<dbReference type="FunFam" id="3.30.70.270:FF:000001">
    <property type="entry name" value="Diguanylate cyclase domain protein"/>
    <property type="match status" value="1"/>
</dbReference>